<dbReference type="RefSeq" id="WP_055653003.1">
    <property type="nucleotide sequence ID" value="NZ_CABIXC010000001.1"/>
</dbReference>
<feature type="transmembrane region" description="Helical" evidence="1">
    <location>
        <begin position="336"/>
        <end position="359"/>
    </location>
</feature>
<dbReference type="EMBL" id="QSSQ01000001">
    <property type="protein sequence ID" value="RGM08837.1"/>
    <property type="molecule type" value="Genomic_DNA"/>
</dbReference>
<dbReference type="GO" id="GO:0005886">
    <property type="term" value="C:plasma membrane"/>
    <property type="evidence" value="ECO:0007669"/>
    <property type="project" value="TreeGrafter"/>
</dbReference>
<dbReference type="Proteomes" id="UP000261257">
    <property type="component" value="Unassembled WGS sequence"/>
</dbReference>
<feature type="transmembrane region" description="Helical" evidence="1">
    <location>
        <begin position="29"/>
        <end position="48"/>
    </location>
</feature>
<reference evidence="2 4" key="1">
    <citation type="submission" date="2015-09" db="EMBL/GenBank/DDBJ databases">
        <authorList>
            <consortium name="Pathogen Informatics"/>
        </authorList>
    </citation>
    <scope>NUCLEOTIDE SEQUENCE [LARGE SCALE GENOMIC DNA]</scope>
    <source>
        <strain evidence="2 4">2789STDY5608850</strain>
    </source>
</reference>
<protein>
    <submittedName>
        <fullName evidence="2">Gluconate permease</fullName>
    </submittedName>
    <submittedName>
        <fullName evidence="3">GntP family permease</fullName>
    </submittedName>
</protein>
<feature type="transmembrane region" description="Helical" evidence="1">
    <location>
        <begin position="380"/>
        <end position="405"/>
    </location>
</feature>
<dbReference type="NCBIfam" id="TIGR00791">
    <property type="entry name" value="gntP"/>
    <property type="match status" value="1"/>
</dbReference>
<feature type="transmembrane region" description="Helical" evidence="1">
    <location>
        <begin position="279"/>
        <end position="296"/>
    </location>
</feature>
<proteinExistence type="predicted"/>
<dbReference type="Proteomes" id="UP000095651">
    <property type="component" value="Unassembled WGS sequence"/>
</dbReference>
<dbReference type="InterPro" id="IPR003474">
    <property type="entry name" value="Glcn_transporter"/>
</dbReference>
<evidence type="ECO:0000313" key="3">
    <source>
        <dbReference type="EMBL" id="RGM08837.1"/>
    </source>
</evidence>
<evidence type="ECO:0000313" key="2">
    <source>
        <dbReference type="EMBL" id="CUN61277.1"/>
    </source>
</evidence>
<feature type="transmembrane region" description="Helical" evidence="1">
    <location>
        <begin position="303"/>
        <end position="324"/>
    </location>
</feature>
<evidence type="ECO:0000313" key="5">
    <source>
        <dbReference type="Proteomes" id="UP000261257"/>
    </source>
</evidence>
<dbReference type="Pfam" id="PF02447">
    <property type="entry name" value="GntP_permease"/>
    <property type="match status" value="1"/>
</dbReference>
<feature type="transmembrane region" description="Helical" evidence="1">
    <location>
        <begin position="5"/>
        <end position="23"/>
    </location>
</feature>
<feature type="transmembrane region" description="Helical" evidence="1">
    <location>
        <begin position="180"/>
        <end position="199"/>
    </location>
</feature>
<feature type="transmembrane region" description="Helical" evidence="1">
    <location>
        <begin position="60"/>
        <end position="81"/>
    </location>
</feature>
<dbReference type="GO" id="GO:0015128">
    <property type="term" value="F:gluconate transmembrane transporter activity"/>
    <property type="evidence" value="ECO:0007669"/>
    <property type="project" value="InterPro"/>
</dbReference>
<keyword evidence="1" id="KW-0472">Membrane</keyword>
<name>A0A173YDG8_9FIRM</name>
<evidence type="ECO:0000256" key="1">
    <source>
        <dbReference type="SAM" id="Phobius"/>
    </source>
</evidence>
<feature type="transmembrane region" description="Helical" evidence="1">
    <location>
        <begin position="425"/>
        <end position="449"/>
    </location>
</feature>
<evidence type="ECO:0000313" key="4">
    <source>
        <dbReference type="Proteomes" id="UP000095651"/>
    </source>
</evidence>
<feature type="transmembrane region" description="Helical" evidence="1">
    <location>
        <begin position="236"/>
        <end position="259"/>
    </location>
</feature>
<reference evidence="3 5" key="2">
    <citation type="submission" date="2018-08" db="EMBL/GenBank/DDBJ databases">
        <title>A genome reference for cultivated species of the human gut microbiota.</title>
        <authorList>
            <person name="Zou Y."/>
            <person name="Xue W."/>
            <person name="Luo G."/>
        </authorList>
    </citation>
    <scope>NUCLEOTIDE SEQUENCE [LARGE SCALE GENOMIC DNA]</scope>
    <source>
        <strain evidence="3 5">TF05-11AC</strain>
    </source>
</reference>
<gene>
    <name evidence="2" type="primary">gntT_1</name>
    <name evidence="3" type="ORF">DXC39_02415</name>
    <name evidence="2" type="ORF">ERS852407_00705</name>
</gene>
<feature type="transmembrane region" description="Helical" evidence="1">
    <location>
        <begin position="104"/>
        <end position="127"/>
    </location>
</feature>
<organism evidence="2 4">
    <name type="scientific">Hungatella hathewayi</name>
    <dbReference type="NCBI Taxonomy" id="154046"/>
    <lineage>
        <taxon>Bacteria</taxon>
        <taxon>Bacillati</taxon>
        <taxon>Bacillota</taxon>
        <taxon>Clostridia</taxon>
        <taxon>Lachnospirales</taxon>
        <taxon>Lachnospiraceae</taxon>
        <taxon>Hungatella</taxon>
    </lineage>
</organism>
<sequence>MVTGGWLIVIFLIAIAILLITIIKFKVNAFIALLVTTIGTGLMVRMPVSDISKVIGNGFGNTLGSIGVIIGLGVMLGRFLYESGGIEVIADTFLKRFNGSKSRIAVAMAGFITGIPVFGDVVHIMYAPMVRVISKKTKVSIVSLCCATVCATVATGAMVIPTPNPMAVAENLQLDYGVFFLYAALAGLFGTIVGGLGYGRFLDWQDRKNHHEYAFEDIEDFEKESRTSTAGRKVPGFGVAVSILLVPIMLILFGSFGPMILPEGGTLVKILNFVGDKNIAMLIGVIYAALVSLPYLQKPVGDVMNDAAGQVGLVLLITGSGGAFGKMLQSTGIADFIATSLSQFHIPVLVLCFIIAQILRCAQGSTGVALITTSSMFAPLIAASGISPVLCGIAICAGGIGLSLPNDSGFWAINRFYKISVEDTIRAWTIGGFITGVAALVFVCILSVFQAHLPGLL</sequence>
<accession>A0A173YDG8</accession>
<dbReference type="PANTHER" id="PTHR30354:SF11">
    <property type="entry name" value="PERMEASE"/>
    <property type="match status" value="1"/>
</dbReference>
<feature type="transmembrane region" description="Helical" evidence="1">
    <location>
        <begin position="139"/>
        <end position="160"/>
    </location>
</feature>
<dbReference type="AlphaFoldDB" id="A0A173YDG8"/>
<keyword evidence="1" id="KW-0812">Transmembrane</keyword>
<dbReference type="EMBL" id="CYZE01000001">
    <property type="protein sequence ID" value="CUN61277.1"/>
    <property type="molecule type" value="Genomic_DNA"/>
</dbReference>
<dbReference type="PANTHER" id="PTHR30354">
    <property type="entry name" value="GNT FAMILY GLUCONATE TRANSPORTER"/>
    <property type="match status" value="1"/>
</dbReference>
<keyword evidence="1" id="KW-1133">Transmembrane helix</keyword>